<gene>
    <name evidence="2" type="ORF">GCM10017600_10480</name>
</gene>
<proteinExistence type="predicted"/>
<dbReference type="InterPro" id="IPR024079">
    <property type="entry name" value="MetalloPept_cat_dom_sf"/>
</dbReference>
<dbReference type="SUPFAM" id="SSF55486">
    <property type="entry name" value="Metalloproteases ('zincins'), catalytic domain"/>
    <property type="match status" value="1"/>
</dbReference>
<reference evidence="2" key="2">
    <citation type="submission" date="2023-01" db="EMBL/GenBank/DDBJ databases">
        <authorList>
            <person name="Sun Q."/>
            <person name="Evtushenko L."/>
        </authorList>
    </citation>
    <scope>NUCLEOTIDE SEQUENCE</scope>
    <source>
        <strain evidence="2">VKM Ac-2007</strain>
    </source>
</reference>
<evidence type="ECO:0000313" key="2">
    <source>
        <dbReference type="EMBL" id="GLK07643.1"/>
    </source>
</evidence>
<name>A0A9W6HXY4_9ACTN</name>
<protein>
    <submittedName>
        <fullName evidence="2">Uncharacterized protein</fullName>
    </submittedName>
</protein>
<evidence type="ECO:0000256" key="1">
    <source>
        <dbReference type="SAM" id="MobiDB-lite"/>
    </source>
</evidence>
<evidence type="ECO:0000313" key="3">
    <source>
        <dbReference type="Proteomes" id="UP001143474"/>
    </source>
</evidence>
<keyword evidence="3" id="KW-1185">Reference proteome</keyword>
<organism evidence="2 3">
    <name type="scientific">Streptosporangium carneum</name>
    <dbReference type="NCBI Taxonomy" id="47481"/>
    <lineage>
        <taxon>Bacteria</taxon>
        <taxon>Bacillati</taxon>
        <taxon>Actinomycetota</taxon>
        <taxon>Actinomycetes</taxon>
        <taxon>Streptosporangiales</taxon>
        <taxon>Streptosporangiaceae</taxon>
        <taxon>Streptosporangium</taxon>
    </lineage>
</organism>
<dbReference type="EMBL" id="BSEV01000001">
    <property type="protein sequence ID" value="GLK07643.1"/>
    <property type="molecule type" value="Genomic_DNA"/>
</dbReference>
<reference evidence="2" key="1">
    <citation type="journal article" date="2014" name="Int. J. Syst. Evol. Microbiol.">
        <title>Complete genome sequence of Corynebacterium casei LMG S-19264T (=DSM 44701T), isolated from a smear-ripened cheese.</title>
        <authorList>
            <consortium name="US DOE Joint Genome Institute (JGI-PGF)"/>
            <person name="Walter F."/>
            <person name="Albersmeier A."/>
            <person name="Kalinowski J."/>
            <person name="Ruckert C."/>
        </authorList>
    </citation>
    <scope>NUCLEOTIDE SEQUENCE</scope>
    <source>
        <strain evidence="2">VKM Ac-2007</strain>
    </source>
</reference>
<comment type="caution">
    <text evidence="2">The sequence shown here is derived from an EMBL/GenBank/DDBJ whole genome shotgun (WGS) entry which is preliminary data.</text>
</comment>
<feature type="region of interest" description="Disordered" evidence="1">
    <location>
        <begin position="1"/>
        <end position="45"/>
    </location>
</feature>
<dbReference type="RefSeq" id="WP_344928418.1">
    <property type="nucleotide sequence ID" value="NZ_BAAAVD010000033.1"/>
</dbReference>
<sequence>MSLQGDPTIEETTGTVGVGSRQGVGTATADLETREDPTGEGGDLEALGVGVEASMLGAVQASNGEAVQVATAAPPQAAPFPPPIPVPRRLTRGRYRGGGFGFQLELRVDVDGHRPQRRVSGDFFNTVGGTTAYFGSFIVHAPTVTVTASTVVIEGLGSFTWAAGAPRIRVTVQRRQIIQPPGSATVEFVTTSGQPGASYLCAFVSQYFRSVQWEQDSVAGAVPFVAYNTGSLPQPPSSPSRVLTVPQAYAEAGIELQIAGTANVIAPDSGGWDDAELHAAMASQFSLWANTPQWMVWLLVANRHVNGWRGIMFDYSDAFQRQGCAVFYDQIQGADPASQRAALRTYVHELGHAFNLMHSWQKDVAVPPQPLGPRNGFGDLSWMNYAQNYQRASDGTAGTAAYWADFPFQFTDSELVHLRHAFYRNVVMGGNAFSVGASEVDPDIFDEPLADRSGLRLELRAKDAFEFGEPVVVELKLSLTDLRGKTTHGHLHPGADFVNIAISGPAGRAVVFRPMIRHCVDTADNVRLDIDNPAIYRSAYIGYGQEGFYFEQPGVYRLRAQYMAADGSRIVSPVLRIKVRHPLTRNDEQVGELMMGEDQGKLLALLGSDSPSLSSGNEALQEVIEKHGKHPLAVYARLVCGINAERDFKLLTPDKELTVRQADTKESIQQLSVVTDLSANGKGIDNITLNQAMRRLARAQAKQGDLEEATAVLDRMVQLFAAKKLKAPVMDTIRTQAETTKAELIAETEK</sequence>
<dbReference type="Gene3D" id="3.40.390.10">
    <property type="entry name" value="Collagenase (Catalytic Domain)"/>
    <property type="match status" value="1"/>
</dbReference>
<dbReference type="GO" id="GO:0008237">
    <property type="term" value="F:metallopeptidase activity"/>
    <property type="evidence" value="ECO:0007669"/>
    <property type="project" value="InterPro"/>
</dbReference>
<dbReference type="Proteomes" id="UP001143474">
    <property type="component" value="Unassembled WGS sequence"/>
</dbReference>
<accession>A0A9W6HXY4</accession>
<dbReference type="AlphaFoldDB" id="A0A9W6HXY4"/>